<dbReference type="WBParaSite" id="PS1159_v2.g18435.t2">
    <property type="protein sequence ID" value="PS1159_v2.g18435.t2"/>
    <property type="gene ID" value="PS1159_v2.g18435"/>
</dbReference>
<organism evidence="1 2">
    <name type="scientific">Panagrolaimus sp. PS1159</name>
    <dbReference type="NCBI Taxonomy" id="55785"/>
    <lineage>
        <taxon>Eukaryota</taxon>
        <taxon>Metazoa</taxon>
        <taxon>Ecdysozoa</taxon>
        <taxon>Nematoda</taxon>
        <taxon>Chromadorea</taxon>
        <taxon>Rhabditida</taxon>
        <taxon>Tylenchina</taxon>
        <taxon>Panagrolaimomorpha</taxon>
        <taxon>Panagrolaimoidea</taxon>
        <taxon>Panagrolaimidae</taxon>
        <taxon>Panagrolaimus</taxon>
    </lineage>
</organism>
<dbReference type="Proteomes" id="UP000887580">
    <property type="component" value="Unplaced"/>
</dbReference>
<sequence length="166" mass="18410">MVNTIQYSCFESLPNSTIFLSENSTISVMTVFKESVMDEEIINLGGGIFDEGSFNDITGREYSVESPCISYTGAENLKVTSCCTSFTTALPDSSINAPTCKKYQSRSTVYDISDNYKIIATAKVYYTYSLSTLFANVTFSGQDDWIVELAGNLDDDCSALVFYYIR</sequence>
<evidence type="ECO:0000313" key="1">
    <source>
        <dbReference type="Proteomes" id="UP000887580"/>
    </source>
</evidence>
<name>A0AC35FKR8_9BILA</name>
<evidence type="ECO:0000313" key="2">
    <source>
        <dbReference type="WBParaSite" id="PS1159_v2.g18435.t2"/>
    </source>
</evidence>
<accession>A0AC35FKR8</accession>
<proteinExistence type="predicted"/>
<protein>
    <submittedName>
        <fullName evidence="2">Uncharacterized protein</fullName>
    </submittedName>
</protein>
<reference evidence="2" key="1">
    <citation type="submission" date="2022-11" db="UniProtKB">
        <authorList>
            <consortium name="WormBaseParasite"/>
        </authorList>
    </citation>
    <scope>IDENTIFICATION</scope>
</reference>